<dbReference type="OrthoDB" id="7848332at2759"/>
<evidence type="ECO:0000313" key="12">
    <source>
        <dbReference type="RefSeq" id="XP_035676367.1"/>
    </source>
</evidence>
<keyword evidence="4 7" id="KW-0949">S-adenosyl-L-methionine</keyword>
<keyword evidence="3 7" id="KW-0808">Transferase</keyword>
<dbReference type="FunFam" id="3.40.50.150:FF:000016">
    <property type="entry name" value="Protein arginine N-methyltransferase 6"/>
    <property type="match status" value="1"/>
</dbReference>
<feature type="region of interest" description="Disordered" evidence="8">
    <location>
        <begin position="1"/>
        <end position="47"/>
    </location>
</feature>
<gene>
    <name evidence="12 13 14" type="primary">LOC118415720</name>
</gene>
<dbReference type="GO" id="GO:0006338">
    <property type="term" value="P:chromatin remodeling"/>
    <property type="evidence" value="ECO:0000318"/>
    <property type="project" value="GO_Central"/>
</dbReference>
<dbReference type="AlphaFoldDB" id="A0A9J7MRL7"/>
<dbReference type="GeneID" id="118415720"/>
<dbReference type="PANTHER" id="PTHR11006:SF73">
    <property type="entry name" value="PROTEIN ARGININE N-METHYLTRANSFERASE 6"/>
    <property type="match status" value="1"/>
</dbReference>
<evidence type="ECO:0000313" key="13">
    <source>
        <dbReference type="RefSeq" id="XP_035676368.1"/>
    </source>
</evidence>
<dbReference type="RefSeq" id="XP_035676367.1">
    <property type="nucleotide sequence ID" value="XM_035820474.1"/>
</dbReference>
<proteinExistence type="predicted"/>
<dbReference type="Gene3D" id="2.70.160.11">
    <property type="entry name" value="Hnrnp arginine n-methyltransferase1"/>
    <property type="match status" value="1"/>
</dbReference>
<dbReference type="GO" id="GO:0042054">
    <property type="term" value="F:histone methyltransferase activity"/>
    <property type="evidence" value="ECO:0000318"/>
    <property type="project" value="GO_Central"/>
</dbReference>
<feature type="domain" description="Protein arginine N-methyltransferase" evidence="10">
    <location>
        <begin position="270"/>
        <end position="438"/>
    </location>
</feature>
<dbReference type="GO" id="GO:0016274">
    <property type="term" value="F:protein-arginine N-methyltransferase activity"/>
    <property type="evidence" value="ECO:0000318"/>
    <property type="project" value="GO_Central"/>
</dbReference>
<keyword evidence="2 7" id="KW-0489">Methyltransferase</keyword>
<dbReference type="SUPFAM" id="SSF53335">
    <property type="entry name" value="S-adenosyl-L-methionine-dependent methyltransferases"/>
    <property type="match status" value="1"/>
</dbReference>
<dbReference type="RefSeq" id="XP_035676369.1">
    <property type="nucleotide sequence ID" value="XM_035820476.1"/>
</dbReference>
<organism evidence="11 14">
    <name type="scientific">Branchiostoma floridae</name>
    <name type="common">Florida lancelet</name>
    <name type="synonym">Amphioxus</name>
    <dbReference type="NCBI Taxonomy" id="7739"/>
    <lineage>
        <taxon>Eukaryota</taxon>
        <taxon>Metazoa</taxon>
        <taxon>Chordata</taxon>
        <taxon>Cephalochordata</taxon>
        <taxon>Leptocardii</taxon>
        <taxon>Amphioxiformes</taxon>
        <taxon>Branchiostomatidae</taxon>
        <taxon>Branchiostoma</taxon>
    </lineage>
</organism>
<dbReference type="GO" id="GO:0006355">
    <property type="term" value="P:regulation of DNA-templated transcription"/>
    <property type="evidence" value="ECO:0000318"/>
    <property type="project" value="GO_Central"/>
</dbReference>
<dbReference type="RefSeq" id="XP_035676368.1">
    <property type="nucleotide sequence ID" value="XM_035820475.1"/>
</dbReference>
<dbReference type="Pfam" id="PF13649">
    <property type="entry name" value="Methyltransf_25"/>
    <property type="match status" value="1"/>
</dbReference>
<dbReference type="InterPro" id="IPR029063">
    <property type="entry name" value="SAM-dependent_MTases_sf"/>
</dbReference>
<evidence type="ECO:0000259" key="9">
    <source>
        <dbReference type="Pfam" id="PF13649"/>
    </source>
</evidence>
<evidence type="ECO:0000256" key="8">
    <source>
        <dbReference type="SAM" id="MobiDB-lite"/>
    </source>
</evidence>
<reference evidence="11" key="1">
    <citation type="journal article" date="2020" name="Nat. Ecol. Evol.">
        <title>Deeply conserved synteny resolves early events in vertebrate evolution.</title>
        <authorList>
            <person name="Simakov O."/>
            <person name="Marletaz F."/>
            <person name="Yue J.X."/>
            <person name="O'Connell B."/>
            <person name="Jenkins J."/>
            <person name="Brandt A."/>
            <person name="Calef R."/>
            <person name="Tung C.H."/>
            <person name="Huang T.K."/>
            <person name="Schmutz J."/>
            <person name="Satoh N."/>
            <person name="Yu J.K."/>
            <person name="Putnam N.H."/>
            <person name="Green R.E."/>
            <person name="Rokhsar D.S."/>
        </authorList>
    </citation>
    <scope>NUCLEOTIDE SEQUENCE [LARGE SCALE GENOMIC DNA]</scope>
    <source>
        <strain evidence="11">S238N-H82</strain>
    </source>
</reference>
<dbReference type="Pfam" id="PF22528">
    <property type="entry name" value="PRMT_C"/>
    <property type="match status" value="1"/>
</dbReference>
<keyword evidence="11" id="KW-1185">Reference proteome</keyword>
<evidence type="ECO:0000256" key="7">
    <source>
        <dbReference type="PROSITE-ProRule" id="PRU01015"/>
    </source>
</evidence>
<feature type="compositionally biased region" description="Polar residues" evidence="8">
    <location>
        <begin position="14"/>
        <end position="31"/>
    </location>
</feature>
<feature type="domain" description="Methyltransferase" evidence="9">
    <location>
        <begin position="168"/>
        <end position="264"/>
    </location>
</feature>
<dbReference type="PANTHER" id="PTHR11006">
    <property type="entry name" value="PROTEIN ARGININE N-METHYLTRANSFERASE"/>
    <property type="match status" value="1"/>
</dbReference>
<dbReference type="InterPro" id="IPR025799">
    <property type="entry name" value="Arg_MeTrfase"/>
</dbReference>
<evidence type="ECO:0000256" key="4">
    <source>
        <dbReference type="ARBA" id="ARBA00022691"/>
    </source>
</evidence>
<dbReference type="KEGG" id="bfo:118415720"/>
<evidence type="ECO:0000256" key="2">
    <source>
        <dbReference type="ARBA" id="ARBA00022603"/>
    </source>
</evidence>
<evidence type="ECO:0000256" key="1">
    <source>
        <dbReference type="ARBA" id="ARBA00011925"/>
    </source>
</evidence>
<reference evidence="12 13" key="2">
    <citation type="submission" date="2025-04" db="UniProtKB">
        <authorList>
            <consortium name="RefSeq"/>
        </authorList>
    </citation>
    <scope>IDENTIFICATION</scope>
    <source>
        <strain evidence="12 13">S238N-H82</strain>
        <tissue evidence="12 13">Testes</tissue>
    </source>
</reference>
<evidence type="ECO:0000259" key="10">
    <source>
        <dbReference type="Pfam" id="PF22528"/>
    </source>
</evidence>
<accession>A0A9J7MRL7</accession>
<evidence type="ECO:0000256" key="3">
    <source>
        <dbReference type="ARBA" id="ARBA00022679"/>
    </source>
</evidence>
<dbReference type="PROSITE" id="PS51678">
    <property type="entry name" value="SAM_MT_PRMT"/>
    <property type="match status" value="1"/>
</dbReference>
<dbReference type="Gene3D" id="3.40.50.150">
    <property type="entry name" value="Vaccinia Virus protein VP39"/>
    <property type="match status" value="1"/>
</dbReference>
<dbReference type="CDD" id="cd02440">
    <property type="entry name" value="AdoMet_MTases"/>
    <property type="match status" value="1"/>
</dbReference>
<protein>
    <recommendedName>
        <fullName evidence="5">Protein arginine N-methyltransferase 6</fullName>
        <ecNumber evidence="1">2.1.1.319</ecNumber>
    </recommendedName>
    <alternativeName>
        <fullName evidence="6">Histone-arginine N-methyltransferase PRMT6</fullName>
    </alternativeName>
</protein>
<dbReference type="InterPro" id="IPR055135">
    <property type="entry name" value="PRMT_dom"/>
</dbReference>
<evidence type="ECO:0000256" key="6">
    <source>
        <dbReference type="ARBA" id="ARBA00042685"/>
    </source>
</evidence>
<evidence type="ECO:0000256" key="5">
    <source>
        <dbReference type="ARBA" id="ARBA00040406"/>
    </source>
</evidence>
<dbReference type="InterPro" id="IPR041698">
    <property type="entry name" value="Methyltransf_25"/>
</dbReference>
<name>A0A9J7MRL7_BRAFL</name>
<evidence type="ECO:0000313" key="11">
    <source>
        <dbReference type="Proteomes" id="UP000001554"/>
    </source>
</evidence>
<dbReference type="Proteomes" id="UP000001554">
    <property type="component" value="Chromosome 5"/>
</dbReference>
<sequence>MEDKGSGAFLVEQQHCNQEQNAGLKQSSPSLQRKRRKSGSQTKDLILNLTTGKATVNMQNARPKVAKGNTLVEKEVHEKTDKEQSDCHEPLKKRKTVGTSLSQTYDDNTGHQATSDGLCSKKEAQDDSYFSAYADIGIHEDMLADTVRTNAYRLAILRCWEQIRGKVVVDVGAGTGILSLFCVQAGARKVYAIEASALAEETRKVVTANGMEGRIEVVCGRAEEVELPEKVDVIVSEWMGYSLLYESMLPSVIHIRDKWLKKGGMMLPSEATIYLAPIADVEVEDRLQFWEDIGSKYHVDMTALKPYAHRCVTRKVQVKPVEMEDILATPAKVVTFDLTTVSEEDLSCVQGAFSFSCYGWSQMQGFATWFDVLFPSPKPVLLSTSPYSEDTHWMQSVMSLDKPVQVTQDTRVSGVIKITPNSRNNRFLDMTLKYSIDDREEVERLYPMDDCR</sequence>
<evidence type="ECO:0000313" key="14">
    <source>
        <dbReference type="RefSeq" id="XP_035676369.1"/>
    </source>
</evidence>
<dbReference type="EC" id="2.1.1.319" evidence="1"/>
<dbReference type="GO" id="GO:0032259">
    <property type="term" value="P:methylation"/>
    <property type="evidence" value="ECO:0007669"/>
    <property type="project" value="UniProtKB-KW"/>
</dbReference>
<dbReference type="OMA" id="CIHVDYT"/>
<dbReference type="GO" id="GO:0035242">
    <property type="term" value="F:protein-arginine omega-N asymmetric methyltransferase activity"/>
    <property type="evidence" value="ECO:0007669"/>
    <property type="project" value="UniProtKB-EC"/>
</dbReference>